<reference evidence="1 2" key="1">
    <citation type="journal article" date="2022" name="Front. Microbiol.">
        <title>High genomic differentiation and limited gene flow indicate recent cryptic speciation within the genus Laspinema (cyanobacteria).</title>
        <authorList>
            <person name="Stanojkovic A."/>
            <person name="Skoupy S."/>
            <person name="Skaloud P."/>
            <person name="Dvorak P."/>
        </authorList>
    </citation>
    <scope>NUCLEOTIDE SEQUENCE [LARGE SCALE GENOMIC DNA]</scope>
    <source>
        <strain evidence="1 2">D2a</strain>
    </source>
</reference>
<keyword evidence="2" id="KW-1185">Reference proteome</keyword>
<gene>
    <name evidence="1" type="ORF">NG799_04395</name>
</gene>
<accession>A0ABT2MLH1</accession>
<comment type="caution">
    <text evidence="1">The sequence shown here is derived from an EMBL/GenBank/DDBJ whole genome shotgun (WGS) entry which is preliminary data.</text>
</comment>
<proteinExistence type="predicted"/>
<protein>
    <submittedName>
        <fullName evidence="1">Uncharacterized protein</fullName>
    </submittedName>
</protein>
<dbReference type="Proteomes" id="UP001525890">
    <property type="component" value="Unassembled WGS sequence"/>
</dbReference>
<evidence type="ECO:0000313" key="2">
    <source>
        <dbReference type="Proteomes" id="UP001525890"/>
    </source>
</evidence>
<dbReference type="RefSeq" id="WP_368005262.1">
    <property type="nucleotide sequence ID" value="NZ_JAMXFF010000004.1"/>
</dbReference>
<name>A0ABT2MLH1_9CYAN</name>
<dbReference type="EMBL" id="JAMXFF010000004">
    <property type="protein sequence ID" value="MCT7965573.1"/>
    <property type="molecule type" value="Genomic_DNA"/>
</dbReference>
<evidence type="ECO:0000313" key="1">
    <source>
        <dbReference type="EMBL" id="MCT7965573.1"/>
    </source>
</evidence>
<sequence>MANASLLARESPFFLLKITMPLTYVLALDITPAFRLDIDPEQLYQVGQFLQTGGVELGRSDCGVYRGGEY</sequence>
<organism evidence="1 2">
    <name type="scientific">Laspinema palackyanum D2a</name>
    <dbReference type="NCBI Taxonomy" id="2953684"/>
    <lineage>
        <taxon>Bacteria</taxon>
        <taxon>Bacillati</taxon>
        <taxon>Cyanobacteriota</taxon>
        <taxon>Cyanophyceae</taxon>
        <taxon>Oscillatoriophycideae</taxon>
        <taxon>Oscillatoriales</taxon>
        <taxon>Laspinemataceae</taxon>
        <taxon>Laspinema</taxon>
        <taxon>Laspinema palackyanum</taxon>
    </lineage>
</organism>